<feature type="non-terminal residue" evidence="1">
    <location>
        <position position="153"/>
    </location>
</feature>
<gene>
    <name evidence="1" type="ORF">ALEPTO_LOCUS13604</name>
</gene>
<feature type="non-terminal residue" evidence="1">
    <location>
        <position position="1"/>
    </location>
</feature>
<protein>
    <submittedName>
        <fullName evidence="1">11295_t:CDS:1</fullName>
    </submittedName>
</protein>
<evidence type="ECO:0000313" key="2">
    <source>
        <dbReference type="Proteomes" id="UP000789508"/>
    </source>
</evidence>
<organism evidence="1 2">
    <name type="scientific">Ambispora leptoticha</name>
    <dbReference type="NCBI Taxonomy" id="144679"/>
    <lineage>
        <taxon>Eukaryota</taxon>
        <taxon>Fungi</taxon>
        <taxon>Fungi incertae sedis</taxon>
        <taxon>Mucoromycota</taxon>
        <taxon>Glomeromycotina</taxon>
        <taxon>Glomeromycetes</taxon>
        <taxon>Archaeosporales</taxon>
        <taxon>Ambisporaceae</taxon>
        <taxon>Ambispora</taxon>
    </lineage>
</organism>
<sequence length="153" mass="17171">LATKYLTFQIRPQTGTTSEPEIEETDSDIAYNDEEPSSSIPPTTVFSETSLSQQSYTNTPKVDLSLALAKEVEKQASKYINRDIASEASRTYQMDVLAGKKLIYNKMDVLELQKKVLCVLVSLISITMTAQKFLPDDFKHFVADQLQDPEIEA</sequence>
<dbReference type="OrthoDB" id="2436351at2759"/>
<name>A0A9N9J2D0_9GLOM</name>
<comment type="caution">
    <text evidence="1">The sequence shown here is derived from an EMBL/GenBank/DDBJ whole genome shotgun (WGS) entry which is preliminary data.</text>
</comment>
<dbReference type="EMBL" id="CAJVPS010045259">
    <property type="protein sequence ID" value="CAG8759107.1"/>
    <property type="molecule type" value="Genomic_DNA"/>
</dbReference>
<dbReference type="AlphaFoldDB" id="A0A9N9J2D0"/>
<accession>A0A9N9J2D0</accession>
<proteinExistence type="predicted"/>
<evidence type="ECO:0000313" key="1">
    <source>
        <dbReference type="EMBL" id="CAG8759107.1"/>
    </source>
</evidence>
<dbReference type="Proteomes" id="UP000789508">
    <property type="component" value="Unassembled WGS sequence"/>
</dbReference>
<keyword evidence="2" id="KW-1185">Reference proteome</keyword>
<reference evidence="1" key="1">
    <citation type="submission" date="2021-06" db="EMBL/GenBank/DDBJ databases">
        <authorList>
            <person name="Kallberg Y."/>
            <person name="Tangrot J."/>
            <person name="Rosling A."/>
        </authorList>
    </citation>
    <scope>NUCLEOTIDE SEQUENCE</scope>
    <source>
        <strain evidence="1">FL130A</strain>
    </source>
</reference>